<evidence type="ECO:0000256" key="1">
    <source>
        <dbReference type="ARBA" id="ARBA00000444"/>
    </source>
</evidence>
<dbReference type="SMART" id="SM00330">
    <property type="entry name" value="PIPKc"/>
    <property type="match status" value="1"/>
</dbReference>
<feature type="region of interest" description="Disordered" evidence="12">
    <location>
        <begin position="1166"/>
        <end position="1363"/>
    </location>
</feature>
<feature type="compositionally biased region" description="Pro residues" evidence="12">
    <location>
        <begin position="1290"/>
        <end position="1302"/>
    </location>
</feature>
<organism evidence="14 15">
    <name type="scientific">Purpureocillium lavendulum</name>
    <dbReference type="NCBI Taxonomy" id="1247861"/>
    <lineage>
        <taxon>Eukaryota</taxon>
        <taxon>Fungi</taxon>
        <taxon>Dikarya</taxon>
        <taxon>Ascomycota</taxon>
        <taxon>Pezizomycotina</taxon>
        <taxon>Sordariomycetes</taxon>
        <taxon>Hypocreomycetidae</taxon>
        <taxon>Hypocreales</taxon>
        <taxon>Ophiocordycipitaceae</taxon>
        <taxon>Purpureocillium</taxon>
    </lineage>
</organism>
<name>A0AB34FQT8_9HYPO</name>
<dbReference type="InterPro" id="IPR002498">
    <property type="entry name" value="PInositol-4-P-4/5-kinase_core"/>
</dbReference>
<evidence type="ECO:0000259" key="13">
    <source>
        <dbReference type="PROSITE" id="PS51455"/>
    </source>
</evidence>
<dbReference type="InterPro" id="IPR027484">
    <property type="entry name" value="PInositol-4-P-5-kinase_N"/>
</dbReference>
<dbReference type="Gene3D" id="3.30.810.10">
    <property type="entry name" value="2-Layer Sandwich"/>
    <property type="match status" value="1"/>
</dbReference>
<dbReference type="PANTHER" id="PTHR23086:SF8">
    <property type="entry name" value="PHOSPHATIDYLINOSITOL 5-PHOSPHATE 4-KINASE, ISOFORM A"/>
    <property type="match status" value="1"/>
</dbReference>
<evidence type="ECO:0000256" key="3">
    <source>
        <dbReference type="ARBA" id="ARBA00022553"/>
    </source>
</evidence>
<keyword evidence="4 11" id="KW-0808">Transferase</keyword>
<feature type="compositionally biased region" description="Basic and acidic residues" evidence="12">
    <location>
        <begin position="1303"/>
        <end position="1313"/>
    </location>
</feature>
<feature type="compositionally biased region" description="Basic and acidic residues" evidence="12">
    <location>
        <begin position="1213"/>
        <end position="1228"/>
    </location>
</feature>
<dbReference type="GO" id="GO:0016308">
    <property type="term" value="F:1-phosphatidylinositol-4-phosphate 5-kinase activity"/>
    <property type="evidence" value="ECO:0007669"/>
    <property type="project" value="UniProtKB-EC"/>
</dbReference>
<keyword evidence="3" id="KW-0597">Phosphoprotein</keyword>
<feature type="compositionally biased region" description="Basic residues" evidence="12">
    <location>
        <begin position="7"/>
        <end position="17"/>
    </location>
</feature>
<evidence type="ECO:0000256" key="2">
    <source>
        <dbReference type="ARBA" id="ARBA00012172"/>
    </source>
</evidence>
<feature type="region of interest" description="Disordered" evidence="12">
    <location>
        <begin position="1"/>
        <end position="34"/>
    </location>
</feature>
<dbReference type="GO" id="GO:0005886">
    <property type="term" value="C:plasma membrane"/>
    <property type="evidence" value="ECO:0007669"/>
    <property type="project" value="TreeGrafter"/>
</dbReference>
<dbReference type="SUPFAM" id="SSF56104">
    <property type="entry name" value="SAICAR synthase-like"/>
    <property type="match status" value="1"/>
</dbReference>
<feature type="compositionally biased region" description="Polar residues" evidence="12">
    <location>
        <begin position="619"/>
        <end position="635"/>
    </location>
</feature>
<feature type="compositionally biased region" description="Polar residues" evidence="12">
    <location>
        <begin position="588"/>
        <end position="602"/>
    </location>
</feature>
<feature type="domain" description="PIPK" evidence="13">
    <location>
        <begin position="750"/>
        <end position="1161"/>
    </location>
</feature>
<evidence type="ECO:0000256" key="10">
    <source>
        <dbReference type="ARBA" id="ARBA00082306"/>
    </source>
</evidence>
<proteinExistence type="predicted"/>
<keyword evidence="5 11" id="KW-0547">Nucleotide-binding</keyword>
<dbReference type="PANTHER" id="PTHR23086">
    <property type="entry name" value="PHOSPHATIDYLINOSITOL-4-PHOSPHATE 5-KINASE"/>
    <property type="match status" value="1"/>
</dbReference>
<dbReference type="PROSITE" id="PS51455">
    <property type="entry name" value="PIPK"/>
    <property type="match status" value="1"/>
</dbReference>
<feature type="compositionally biased region" description="Basic and acidic residues" evidence="12">
    <location>
        <begin position="1268"/>
        <end position="1282"/>
    </location>
</feature>
<dbReference type="GO" id="GO:0005524">
    <property type="term" value="F:ATP binding"/>
    <property type="evidence" value="ECO:0007669"/>
    <property type="project" value="UniProtKB-UniRule"/>
</dbReference>
<sequence>MDSFLRFLRRPPQTRRGQHADASAHRLPRGRAPQPLARLHDAVPLVPGLQHGRDAVAGRGAAHDDVVPVGLRRVAAVVLAKGDVALARRRGRRVRADGAGARGLAGPRAVHEVLGLAQLVDGADGVDGGVQGAAGVEVLLDGGQQVLAGALGLAGDKGVLQGLVGGDAAGVVDGEAAADKVLCVGGDAAPVLDRGEAVVGVEDGLHLLKVGVAVKGGVAAEEEVGDDAEGPQVDGLAVARLLEDLGGHVAGGAARRRQHVEALLVHDAREAKVGDEQVGVVLGRAEEQVLGLEVAVDDAVVVQVGDGRERRADEVGRVRLVVGALAADAVEELAAERQVRDEVEVVHRLEVVDEGQDVLVAHRHLFEHGDFVAHLRWSVRSAIRFVSSAPTRGGMRRRPPTMCSRPAMRRLLMTFAAYASAVAVIQRLRRPMPSFLNDSLFSDVDVLDLDPDNRFGLESKKATNGGPVGNARSGIVNGSYDEGSTLSTRDSDVSETTPVPVSNGTRPTSMSSTNGHSVFADAAADDTPETTPRARPVNGVNGSMVLPDRTAPRPPAAGGIDRHERHDQGGHESPESPTTPRKLLPASHSEQQPGERSPSSKGSPHRFSSPPAYHPVPNPLSTSPSGHLQPPSSALKQRHTLEVPKLPAGRQSKDGLDAAAATAAAATAAHASGRFSPSVAGSTGTRRASLNLVRRTTRSMQSDGPRDEIVPDEDAIRWAEAYRQKRASKRKRKEEEDDDRVLVGTKVDESHANWVTAYNMLTGIRVSVSRTNAKLDRELTDADFEAKQKSTFDITGNELVPSAKYDFKFKDYAPWVFRRLRSLFRLDPADYLMSLTGKYILSELGSPGKSGSFFYFSRDYKYIIKTIHHSEHKFLRKILKEYYNHVQQNPNTLLSQFYGLHRVKMPYGKKIHFVVMNNLFPPHRDIHTTFDLKGSTVGRDYREEDLAKNPRATLKDLNWLRRQQHLELGIQKKRMFLEQLQRDVVLLKRLQIMDYSLLIGIHDMSRGNEENLRGKTLQVFNPGGEKGGAAPDDDTHPGLLRTPSKLESVRKARELRQMIRQERPVPMGQALDQMPDELEEGHARAGFVFNQDDGGFRATHEDNSPANEVYYLGVIDCLTHYGMIKKIEHFWKGLSHDRTQISALPPEQYGDRFYNFVEGITMSAEEATREAQRRDREAMEAEAPHRSSTQRVHGIPPMPDHQPPAVPAGPRSPEARETVEMANREARKSVMSGASERDVPDRTLRTNAPDKRETPQHGPVLPIVEETGEQRSDADEARDAVRGKSSAAAVPPPPTGPPPPTPPKREPPPRPDGSDSGYGGNSNGTVSRDNSLRVRPRSKESLNKTLPPLPQGETQDSGVRMAA</sequence>
<dbReference type="InterPro" id="IPR023610">
    <property type="entry name" value="PInositol-4/5-P-5/4-kinase"/>
</dbReference>
<dbReference type="FunFam" id="3.30.800.10:FF:000009">
    <property type="entry name" value="Phosphatidylinositol 4-phosphate 5-kinase its3"/>
    <property type="match status" value="1"/>
</dbReference>
<dbReference type="Gene3D" id="3.30.800.10">
    <property type="entry name" value="Phosphatidylinositol Phosphate Kinase II Beta"/>
    <property type="match status" value="1"/>
</dbReference>
<feature type="region of interest" description="Disordered" evidence="12">
    <location>
        <begin position="458"/>
        <end position="636"/>
    </location>
</feature>
<feature type="compositionally biased region" description="Pro residues" evidence="12">
    <location>
        <begin position="1196"/>
        <end position="1207"/>
    </location>
</feature>
<gene>
    <name evidence="14" type="primary">PIP5K</name>
    <name evidence="14" type="ORF">O9K51_06977</name>
</gene>
<dbReference type="InterPro" id="IPR027483">
    <property type="entry name" value="PInositol-4-P-4/5-kinase_C_sf"/>
</dbReference>
<reference evidence="14" key="1">
    <citation type="submission" date="2023-01" db="EMBL/GenBank/DDBJ databases">
        <title>The growth and conidiation of Purpureocillium lavendulum are regulated by nitrogen source and histone H3K14 acetylation.</title>
        <authorList>
            <person name="Tang P."/>
            <person name="Han J."/>
            <person name="Zhang C."/>
            <person name="Tang P."/>
            <person name="Qi F."/>
            <person name="Zhang K."/>
            <person name="Liang L."/>
        </authorList>
    </citation>
    <scope>NUCLEOTIDE SEQUENCE</scope>
    <source>
        <strain evidence="14">YMF1.00683</strain>
    </source>
</reference>
<keyword evidence="6 11" id="KW-0418">Kinase</keyword>
<protein>
    <recommendedName>
        <fullName evidence="2">1-phosphatidylinositol-4-phosphate 5-kinase</fullName>
        <ecNumber evidence="2">2.7.1.68</ecNumber>
    </recommendedName>
    <alternativeName>
        <fullName evidence="10">1-phosphatidylinositol 4-phosphate kinase</fullName>
    </alternativeName>
    <alternativeName>
        <fullName evidence="8">Diphosphoinositide kinase</fullName>
    </alternativeName>
    <alternativeName>
        <fullName evidence="9">PIP5K</fullName>
    </alternativeName>
</protein>
<evidence type="ECO:0000313" key="14">
    <source>
        <dbReference type="EMBL" id="KAJ6441181.1"/>
    </source>
</evidence>
<keyword evidence="15" id="KW-1185">Reference proteome</keyword>
<evidence type="ECO:0000313" key="15">
    <source>
        <dbReference type="Proteomes" id="UP001163105"/>
    </source>
</evidence>
<evidence type="ECO:0000256" key="12">
    <source>
        <dbReference type="SAM" id="MobiDB-lite"/>
    </source>
</evidence>
<dbReference type="CDD" id="cd17303">
    <property type="entry name" value="PIPKc_PIP5K_yeast_like"/>
    <property type="match status" value="1"/>
</dbReference>
<comment type="caution">
    <text evidence="14">The sequence shown here is derived from an EMBL/GenBank/DDBJ whole genome shotgun (WGS) entry which is preliminary data.</text>
</comment>
<evidence type="ECO:0000256" key="4">
    <source>
        <dbReference type="ARBA" id="ARBA00022679"/>
    </source>
</evidence>
<dbReference type="EMBL" id="JAQHRD010000005">
    <property type="protein sequence ID" value="KAJ6441181.1"/>
    <property type="molecule type" value="Genomic_DNA"/>
</dbReference>
<feature type="compositionally biased region" description="Basic and acidic residues" evidence="12">
    <location>
        <begin position="560"/>
        <end position="574"/>
    </location>
</feature>
<evidence type="ECO:0000256" key="5">
    <source>
        <dbReference type="ARBA" id="ARBA00022741"/>
    </source>
</evidence>
<dbReference type="GO" id="GO:0046854">
    <property type="term" value="P:phosphatidylinositol phosphate biosynthetic process"/>
    <property type="evidence" value="ECO:0007669"/>
    <property type="project" value="UniProtKB-ARBA"/>
</dbReference>
<feature type="compositionally biased region" description="Polar residues" evidence="12">
    <location>
        <begin position="482"/>
        <end position="516"/>
    </location>
</feature>
<evidence type="ECO:0000256" key="11">
    <source>
        <dbReference type="PROSITE-ProRule" id="PRU00781"/>
    </source>
</evidence>
<dbReference type="Pfam" id="PF01504">
    <property type="entry name" value="PIP5K"/>
    <property type="match status" value="1"/>
</dbReference>
<dbReference type="EC" id="2.7.1.68" evidence="2"/>
<accession>A0AB34FQT8</accession>
<feature type="region of interest" description="Disordered" evidence="12">
    <location>
        <begin position="1022"/>
        <end position="1041"/>
    </location>
</feature>
<keyword evidence="7 11" id="KW-0067">ATP-binding</keyword>
<evidence type="ECO:0000256" key="7">
    <source>
        <dbReference type="ARBA" id="ARBA00022840"/>
    </source>
</evidence>
<evidence type="ECO:0000256" key="9">
    <source>
        <dbReference type="ARBA" id="ARBA00080374"/>
    </source>
</evidence>
<evidence type="ECO:0000256" key="8">
    <source>
        <dbReference type="ARBA" id="ARBA00078403"/>
    </source>
</evidence>
<feature type="compositionally biased region" description="Basic and acidic residues" evidence="12">
    <location>
        <begin position="1166"/>
        <end position="1185"/>
    </location>
</feature>
<evidence type="ECO:0000256" key="6">
    <source>
        <dbReference type="ARBA" id="ARBA00022777"/>
    </source>
</evidence>
<comment type="catalytic activity">
    <reaction evidence="1">
        <text>a 1,2-diacyl-sn-glycero-3-phospho-(1D-myo-inositol 4-phosphate) + ATP = a 1,2-diacyl-sn-glycero-3-phospho-(1D-myo-inositol-4,5-bisphosphate) + ADP + H(+)</text>
        <dbReference type="Rhea" id="RHEA:14425"/>
        <dbReference type="ChEBI" id="CHEBI:15378"/>
        <dbReference type="ChEBI" id="CHEBI:30616"/>
        <dbReference type="ChEBI" id="CHEBI:58178"/>
        <dbReference type="ChEBI" id="CHEBI:58456"/>
        <dbReference type="ChEBI" id="CHEBI:456216"/>
        <dbReference type="EC" id="2.7.1.68"/>
    </reaction>
</comment>
<feature type="compositionally biased region" description="Basic and acidic residues" evidence="12">
    <location>
        <begin position="1235"/>
        <end position="1255"/>
    </location>
</feature>
<dbReference type="Proteomes" id="UP001163105">
    <property type="component" value="Unassembled WGS sequence"/>
</dbReference>